<dbReference type="GO" id="GO:0006891">
    <property type="term" value="P:intra-Golgi vesicle-mediated transport"/>
    <property type="evidence" value="ECO:0007669"/>
    <property type="project" value="TreeGrafter"/>
</dbReference>
<sequence>MEEGGQPVVKALLILNAEGKRICSRFCDKSLFPDLAAEKALEEAVVKKVSLSSDGFEAMEDVFDHEDFIVVFKQVDDILYFAVAMNDENEVILAEVLSTLDEAVALLLHHQVFEENLLLNLKKILLVVDELVDQEGVILECNAADLVSRVGLPSYFADGVPLGEQTLTQALQTARDQFTRSILS</sequence>
<dbReference type="Pfam" id="PF01217">
    <property type="entry name" value="Clat_adaptor_s"/>
    <property type="match status" value="1"/>
</dbReference>
<dbReference type="InterPro" id="IPR011012">
    <property type="entry name" value="Longin-like_dom_sf"/>
</dbReference>
<comment type="function">
    <text evidence="11">The coatomer is a cytosolic protein complex that binds to dilysine motifs and reversibly associates with Golgi non-clathrin-coated vesicles, which further mediate biosynthetic protein transport from the ER, via the Golgi up to the trans Golgi network. Coatomer complex is required for budding from Golgi membranes, and is essential for the retrograde Golgi-to-ER transport of dilysine-tagged proteins. The zeta subunit may be involved in regulating the coat assembly and, hence, the rate of biosynthetic protein transport due to its association-dissociation properties with the coatomer complex.</text>
</comment>
<evidence type="ECO:0000256" key="1">
    <source>
        <dbReference type="ARBA" id="ARBA00004255"/>
    </source>
</evidence>
<dbReference type="PANTHER" id="PTHR11043:SF0">
    <property type="entry name" value="COATOMER SUBUNIT ZETA"/>
    <property type="match status" value="1"/>
</dbReference>
<dbReference type="PANTHER" id="PTHR11043">
    <property type="entry name" value="ZETA-COAT PROTEIN"/>
    <property type="match status" value="1"/>
</dbReference>
<evidence type="ECO:0000313" key="14">
    <source>
        <dbReference type="EMBL" id="CAD9227685.1"/>
    </source>
</evidence>
<protein>
    <recommendedName>
        <fullName evidence="12">Coatomer subunit zeta</fullName>
    </recommendedName>
</protein>
<evidence type="ECO:0000256" key="6">
    <source>
        <dbReference type="ARBA" id="ARBA00022892"/>
    </source>
</evidence>
<evidence type="ECO:0000256" key="10">
    <source>
        <dbReference type="ARBA" id="ARBA00023329"/>
    </source>
</evidence>
<dbReference type="GO" id="GO:0000139">
    <property type="term" value="C:Golgi membrane"/>
    <property type="evidence" value="ECO:0007669"/>
    <property type="project" value="UniProtKB-SubCell"/>
</dbReference>
<evidence type="ECO:0000256" key="5">
    <source>
        <dbReference type="ARBA" id="ARBA00022490"/>
    </source>
</evidence>
<dbReference type="GO" id="GO:0006886">
    <property type="term" value="P:intracellular protein transport"/>
    <property type="evidence" value="ECO:0007669"/>
    <property type="project" value="TreeGrafter"/>
</dbReference>
<dbReference type="InterPro" id="IPR022775">
    <property type="entry name" value="AP_mu_sigma_su"/>
</dbReference>
<keyword evidence="10 12" id="KW-0968">Cytoplasmic vesicle</keyword>
<keyword evidence="8 12" id="KW-0333">Golgi apparatus</keyword>
<proteinExistence type="inferred from homology"/>
<dbReference type="Gene3D" id="3.30.450.60">
    <property type="match status" value="1"/>
</dbReference>
<keyword evidence="6 12" id="KW-0931">ER-Golgi transport</keyword>
<evidence type="ECO:0000256" key="4">
    <source>
        <dbReference type="ARBA" id="ARBA00022448"/>
    </source>
</evidence>
<evidence type="ECO:0000256" key="11">
    <source>
        <dbReference type="ARBA" id="ARBA00045555"/>
    </source>
</evidence>
<comment type="subcellular location">
    <subcellularLocation>
        <location evidence="12">Cytoplasm</location>
    </subcellularLocation>
    <subcellularLocation>
        <location evidence="1 12">Golgi apparatus membrane</location>
        <topology evidence="1 12">Peripheral membrane protein</topology>
        <orientation evidence="1 12">Cytoplasmic side</orientation>
    </subcellularLocation>
    <subcellularLocation>
        <location evidence="12">Cytoplasmic vesicle</location>
        <location evidence="12">COPI-coated vesicle membrane</location>
        <topology evidence="12">Peripheral membrane protein</topology>
        <orientation evidence="12">Cytoplasmic side</orientation>
    </subcellularLocation>
</comment>
<evidence type="ECO:0000256" key="2">
    <source>
        <dbReference type="ARBA" id="ARBA00006972"/>
    </source>
</evidence>
<evidence type="ECO:0000256" key="3">
    <source>
        <dbReference type="ARBA" id="ARBA00011775"/>
    </source>
</evidence>
<dbReference type="GO" id="GO:0030126">
    <property type="term" value="C:COPI vesicle coat"/>
    <property type="evidence" value="ECO:0007669"/>
    <property type="project" value="UniProtKB-UniRule"/>
</dbReference>
<keyword evidence="5 12" id="KW-0963">Cytoplasm</keyword>
<keyword evidence="4 12" id="KW-0813">Transport</keyword>
<evidence type="ECO:0000256" key="7">
    <source>
        <dbReference type="ARBA" id="ARBA00022927"/>
    </source>
</evidence>
<name>A0A7S1XCA1_9RHOD</name>
<keyword evidence="7 12" id="KW-0653">Protein transport</keyword>
<evidence type="ECO:0000259" key="13">
    <source>
        <dbReference type="Pfam" id="PF01217"/>
    </source>
</evidence>
<evidence type="ECO:0000256" key="8">
    <source>
        <dbReference type="ARBA" id="ARBA00023034"/>
    </source>
</evidence>
<accession>A0A7S1XCA1</accession>
<dbReference type="InterPro" id="IPR039652">
    <property type="entry name" value="Coatomer_zeta"/>
</dbReference>
<evidence type="ECO:0000256" key="9">
    <source>
        <dbReference type="ARBA" id="ARBA00023136"/>
    </source>
</evidence>
<organism evidence="14">
    <name type="scientific">Compsopogon caeruleus</name>
    <dbReference type="NCBI Taxonomy" id="31354"/>
    <lineage>
        <taxon>Eukaryota</taxon>
        <taxon>Rhodophyta</taxon>
        <taxon>Compsopogonophyceae</taxon>
        <taxon>Compsopogonales</taxon>
        <taxon>Compsopogonaceae</taxon>
        <taxon>Compsopogon</taxon>
    </lineage>
</organism>
<dbReference type="AlphaFoldDB" id="A0A7S1XCA1"/>
<dbReference type="EMBL" id="HBGH01003075">
    <property type="protein sequence ID" value="CAD9227685.1"/>
    <property type="molecule type" value="Transcribed_RNA"/>
</dbReference>
<feature type="domain" description="AP complex mu/sigma subunit" evidence="13">
    <location>
        <begin position="9"/>
        <end position="151"/>
    </location>
</feature>
<dbReference type="GO" id="GO:0006890">
    <property type="term" value="P:retrograde vesicle-mediated transport, Golgi to endoplasmic reticulum"/>
    <property type="evidence" value="ECO:0007669"/>
    <property type="project" value="UniProtKB-UniRule"/>
</dbReference>
<gene>
    <name evidence="14" type="ORF">CCAE0312_LOCUS1663</name>
</gene>
<comment type="subunit">
    <text evidence="3 12">Oligomeric complex that consists of at least the alpha, beta, beta', gamma, delta, epsilon and zeta subunits.</text>
</comment>
<keyword evidence="9 12" id="KW-0472">Membrane</keyword>
<comment type="similarity">
    <text evidence="2 12">Belongs to the adaptor complexes small subunit family.</text>
</comment>
<reference evidence="14" key="1">
    <citation type="submission" date="2021-01" db="EMBL/GenBank/DDBJ databases">
        <authorList>
            <person name="Corre E."/>
            <person name="Pelletier E."/>
            <person name="Niang G."/>
            <person name="Scheremetjew M."/>
            <person name="Finn R."/>
            <person name="Kale V."/>
            <person name="Holt S."/>
            <person name="Cochrane G."/>
            <person name="Meng A."/>
            <person name="Brown T."/>
            <person name="Cohen L."/>
        </authorList>
    </citation>
    <scope>NUCLEOTIDE SEQUENCE</scope>
    <source>
        <strain evidence="14">SAG 36.94</strain>
    </source>
</reference>
<evidence type="ECO:0000256" key="12">
    <source>
        <dbReference type="RuleBase" id="RU366053"/>
    </source>
</evidence>
<dbReference type="SUPFAM" id="SSF64356">
    <property type="entry name" value="SNARE-like"/>
    <property type="match status" value="1"/>
</dbReference>